<dbReference type="InterPro" id="IPR045651">
    <property type="entry name" value="DUF6398"/>
</dbReference>
<reference evidence="6 7" key="1">
    <citation type="submission" date="2016-08" db="EMBL/GenBank/DDBJ databases">
        <title>Complete Genome Sequence Of The Indigo Reducing Clostridium isatidis DSM15098.</title>
        <authorList>
            <person name="Little G.T."/>
            <person name="Minton N.P."/>
        </authorList>
    </citation>
    <scope>NUCLEOTIDE SEQUENCE [LARGE SCALE GENOMIC DNA]</scope>
    <source>
        <strain evidence="6 7">DSM 15098</strain>
    </source>
</reference>
<evidence type="ECO:0000313" key="7">
    <source>
        <dbReference type="Proteomes" id="UP000264883"/>
    </source>
</evidence>
<protein>
    <recommendedName>
        <fullName evidence="5">DUF6398 domain-containing protein</fullName>
    </recommendedName>
</protein>
<proteinExistence type="predicted"/>
<evidence type="ECO:0000256" key="1">
    <source>
        <dbReference type="ARBA" id="ARBA00004141"/>
    </source>
</evidence>
<dbReference type="Pfam" id="PF04184">
    <property type="entry name" value="ST7"/>
    <property type="match status" value="1"/>
</dbReference>
<dbReference type="KEGG" id="cia:BEN51_05275"/>
<sequence>MQQTHNNERIIEIMNAINEVCKGSLDERYLFLAENLCKELFKIKYDGINKGKANSWACGIVHAIANRNNLFKNSDIKVTDIYKLFNVSSSTGLSKSKEIRSAIDLQEERWSIEFVENINKSDIYEELAADSEIDENLLKANKIANDAWNNKSFNKRVRLAKEALKINEKCAEAYIILSFDNSLSKEQQKELAKKAVDFSTNNINSEILKKYKGNFLDFDLTKTYFSAKYRLGSLLWNMKEKQAAIKEFLDLIEVFPKDSLMVRSSLMSWLIEENMDKELEELLDKYKGDYLASTKFTKALYFYKLGKKEEALRYLRVANSSNPFVIEFLLKQRKIKKNNNKFEKLGSEEEAINYIKYGEDAWNSVNGAKSWLKEVKEHL</sequence>
<dbReference type="Pfam" id="PF19935">
    <property type="entry name" value="DUF6398"/>
    <property type="match status" value="1"/>
</dbReference>
<accession>A0A343JBJ1</accession>
<dbReference type="InterPro" id="IPR011990">
    <property type="entry name" value="TPR-like_helical_dom_sf"/>
</dbReference>
<evidence type="ECO:0000256" key="2">
    <source>
        <dbReference type="ARBA" id="ARBA00022692"/>
    </source>
</evidence>
<evidence type="ECO:0000256" key="4">
    <source>
        <dbReference type="ARBA" id="ARBA00023136"/>
    </source>
</evidence>
<dbReference type="OrthoDB" id="6399948at2"/>
<keyword evidence="4" id="KW-0472">Membrane</keyword>
<evidence type="ECO:0000259" key="5">
    <source>
        <dbReference type="Pfam" id="PF19935"/>
    </source>
</evidence>
<dbReference type="SUPFAM" id="SSF48452">
    <property type="entry name" value="TPR-like"/>
    <property type="match status" value="1"/>
</dbReference>
<dbReference type="Gene3D" id="1.25.40.10">
    <property type="entry name" value="Tetratricopeptide repeat domain"/>
    <property type="match status" value="1"/>
</dbReference>
<gene>
    <name evidence="6" type="ORF">BEN51_05275</name>
</gene>
<keyword evidence="7" id="KW-1185">Reference proteome</keyword>
<keyword evidence="3" id="KW-1133">Transmembrane helix</keyword>
<keyword evidence="2" id="KW-0812">Transmembrane</keyword>
<dbReference type="InterPro" id="IPR007311">
    <property type="entry name" value="ST7"/>
</dbReference>
<name>A0A343JBJ1_9CLOT</name>
<dbReference type="AlphaFoldDB" id="A0A343JBJ1"/>
<comment type="subcellular location">
    <subcellularLocation>
        <location evidence="1">Membrane</location>
        <topology evidence="1">Multi-pass membrane protein</topology>
    </subcellularLocation>
</comment>
<dbReference type="RefSeq" id="WP_119865039.1">
    <property type="nucleotide sequence ID" value="NZ_CP016786.1"/>
</dbReference>
<dbReference type="GO" id="GO:0016020">
    <property type="term" value="C:membrane"/>
    <property type="evidence" value="ECO:0007669"/>
    <property type="project" value="UniProtKB-SubCell"/>
</dbReference>
<evidence type="ECO:0000313" key="6">
    <source>
        <dbReference type="EMBL" id="ASW42899.1"/>
    </source>
</evidence>
<dbReference type="Proteomes" id="UP000264883">
    <property type="component" value="Chromosome"/>
</dbReference>
<feature type="domain" description="DUF6398" evidence="5">
    <location>
        <begin position="12"/>
        <end position="110"/>
    </location>
</feature>
<evidence type="ECO:0000256" key="3">
    <source>
        <dbReference type="ARBA" id="ARBA00022989"/>
    </source>
</evidence>
<dbReference type="EMBL" id="CP016786">
    <property type="protein sequence ID" value="ASW42899.1"/>
    <property type="molecule type" value="Genomic_DNA"/>
</dbReference>
<organism evidence="6 7">
    <name type="scientific">Clostridium isatidis</name>
    <dbReference type="NCBI Taxonomy" id="182773"/>
    <lineage>
        <taxon>Bacteria</taxon>
        <taxon>Bacillati</taxon>
        <taxon>Bacillota</taxon>
        <taxon>Clostridia</taxon>
        <taxon>Eubacteriales</taxon>
        <taxon>Clostridiaceae</taxon>
        <taxon>Clostridium</taxon>
    </lineage>
</organism>